<feature type="transmembrane region" description="Helical" evidence="14">
    <location>
        <begin position="74"/>
        <end position="96"/>
    </location>
</feature>
<feature type="transmembrane region" description="Helical" evidence="14">
    <location>
        <begin position="235"/>
        <end position="258"/>
    </location>
</feature>
<keyword evidence="4" id="KW-1003">Cell membrane</keyword>
<evidence type="ECO:0000256" key="7">
    <source>
        <dbReference type="ARBA" id="ARBA00022989"/>
    </source>
</evidence>
<comment type="similarity">
    <text evidence="2 13">Belongs to the sodium:solute symporter (SSF) (TC 2.A.21) family.</text>
</comment>
<dbReference type="Pfam" id="PF00474">
    <property type="entry name" value="SSF"/>
    <property type="match status" value="1"/>
</dbReference>
<evidence type="ECO:0000256" key="14">
    <source>
        <dbReference type="SAM" id="Phobius"/>
    </source>
</evidence>
<dbReference type="PANTHER" id="PTHR48086">
    <property type="entry name" value="SODIUM/PROLINE SYMPORTER-RELATED"/>
    <property type="match status" value="1"/>
</dbReference>
<keyword evidence="6" id="KW-0769">Symport</keyword>
<evidence type="ECO:0000256" key="5">
    <source>
        <dbReference type="ARBA" id="ARBA00022692"/>
    </source>
</evidence>
<proteinExistence type="inferred from homology"/>
<feature type="transmembrane region" description="Helical" evidence="14">
    <location>
        <begin position="322"/>
        <end position="350"/>
    </location>
</feature>
<evidence type="ECO:0000256" key="9">
    <source>
        <dbReference type="ARBA" id="ARBA00023065"/>
    </source>
</evidence>
<dbReference type="PROSITE" id="PS50283">
    <property type="entry name" value="NA_SOLUT_SYMP_3"/>
    <property type="match status" value="1"/>
</dbReference>
<keyword evidence="3" id="KW-0813">Transport</keyword>
<evidence type="ECO:0000256" key="1">
    <source>
        <dbReference type="ARBA" id="ARBA00004651"/>
    </source>
</evidence>
<accession>A0A238YV62</accession>
<evidence type="ECO:0000256" key="11">
    <source>
        <dbReference type="ARBA" id="ARBA00023201"/>
    </source>
</evidence>
<feature type="transmembrane region" description="Helical" evidence="14">
    <location>
        <begin position="158"/>
        <end position="176"/>
    </location>
</feature>
<feature type="transmembrane region" description="Helical" evidence="14">
    <location>
        <begin position="396"/>
        <end position="416"/>
    </location>
</feature>
<comment type="catalytic activity">
    <reaction evidence="12">
        <text>L-proline(in) + Na(+)(in) = L-proline(out) + Na(+)(out)</text>
        <dbReference type="Rhea" id="RHEA:28967"/>
        <dbReference type="ChEBI" id="CHEBI:29101"/>
        <dbReference type="ChEBI" id="CHEBI:60039"/>
    </reaction>
</comment>
<keyword evidence="9" id="KW-0406">Ion transport</keyword>
<keyword evidence="16" id="KW-1185">Reference proteome</keyword>
<gene>
    <name evidence="15" type="ORF">SAMN06265360_11777</name>
</gene>
<feature type="transmembrane region" description="Helical" evidence="14">
    <location>
        <begin position="423"/>
        <end position="441"/>
    </location>
</feature>
<feature type="transmembrane region" description="Helical" evidence="14">
    <location>
        <begin position="47"/>
        <end position="68"/>
    </location>
</feature>
<comment type="subcellular location">
    <subcellularLocation>
        <location evidence="1">Cell membrane</location>
        <topology evidence="1">Multi-pass membrane protein</topology>
    </subcellularLocation>
</comment>
<keyword evidence="7 14" id="KW-1133">Transmembrane helix</keyword>
<evidence type="ECO:0000256" key="8">
    <source>
        <dbReference type="ARBA" id="ARBA00023053"/>
    </source>
</evidence>
<feature type="transmembrane region" description="Helical" evidence="14">
    <location>
        <begin position="453"/>
        <end position="471"/>
    </location>
</feature>
<name>A0A238YV62_9PSEU</name>
<feature type="transmembrane region" description="Helical" evidence="14">
    <location>
        <begin position="188"/>
        <end position="209"/>
    </location>
</feature>
<dbReference type="PANTHER" id="PTHR48086:SF3">
    <property type="entry name" value="SODIUM_PROLINE SYMPORTER"/>
    <property type="match status" value="1"/>
</dbReference>
<evidence type="ECO:0000256" key="2">
    <source>
        <dbReference type="ARBA" id="ARBA00006434"/>
    </source>
</evidence>
<dbReference type="CDD" id="cd10322">
    <property type="entry name" value="SLC5sbd"/>
    <property type="match status" value="1"/>
</dbReference>
<dbReference type="OrthoDB" id="3636885at2"/>
<feature type="transmembrane region" description="Helical" evidence="14">
    <location>
        <begin position="6"/>
        <end position="26"/>
    </location>
</feature>
<reference evidence="15 16" key="1">
    <citation type="submission" date="2017-06" db="EMBL/GenBank/DDBJ databases">
        <authorList>
            <person name="Kim H.J."/>
            <person name="Triplett B.A."/>
        </authorList>
    </citation>
    <scope>NUCLEOTIDE SEQUENCE [LARGE SCALE GENOMIC DNA]</scope>
    <source>
        <strain evidence="15 16">DSM 45207</strain>
    </source>
</reference>
<protein>
    <submittedName>
        <fullName evidence="15">Solute:Na+ symporter, SSS family</fullName>
    </submittedName>
</protein>
<dbReference type="InterPro" id="IPR001734">
    <property type="entry name" value="Na/solute_symporter"/>
</dbReference>
<feature type="transmembrane region" description="Helical" evidence="14">
    <location>
        <begin position="123"/>
        <end position="146"/>
    </location>
</feature>
<evidence type="ECO:0000256" key="13">
    <source>
        <dbReference type="RuleBase" id="RU362091"/>
    </source>
</evidence>
<dbReference type="InterPro" id="IPR050277">
    <property type="entry name" value="Sodium:Solute_Symporter"/>
</dbReference>
<dbReference type="GO" id="GO:0015824">
    <property type="term" value="P:proline transport"/>
    <property type="evidence" value="ECO:0007669"/>
    <property type="project" value="TreeGrafter"/>
</dbReference>
<dbReference type="GO" id="GO:0005298">
    <property type="term" value="F:proline:sodium symporter activity"/>
    <property type="evidence" value="ECO:0007669"/>
    <property type="project" value="TreeGrafter"/>
</dbReference>
<dbReference type="Proteomes" id="UP000198348">
    <property type="component" value="Unassembled WGS sequence"/>
</dbReference>
<evidence type="ECO:0000313" key="16">
    <source>
        <dbReference type="Proteomes" id="UP000198348"/>
    </source>
</evidence>
<evidence type="ECO:0000313" key="15">
    <source>
        <dbReference type="EMBL" id="SNR75166.1"/>
    </source>
</evidence>
<keyword evidence="11" id="KW-0739">Sodium transport</keyword>
<dbReference type="GO" id="GO:0005886">
    <property type="term" value="C:plasma membrane"/>
    <property type="evidence" value="ECO:0007669"/>
    <property type="project" value="UniProtKB-SubCell"/>
</dbReference>
<evidence type="ECO:0000256" key="6">
    <source>
        <dbReference type="ARBA" id="ARBA00022847"/>
    </source>
</evidence>
<evidence type="ECO:0000256" key="3">
    <source>
        <dbReference type="ARBA" id="ARBA00022448"/>
    </source>
</evidence>
<keyword evidence="10 14" id="KW-0472">Membrane</keyword>
<sequence>MSETALVLLCAATFIVFMALLGRAAAARTKHDAESYFLADRGLRRTVLFAAIFGTNMTAFVMLGLPGVAYHGGISIWLMLATPLLFVMPLSFYFGYRCWLVARRYGYITPVEFYRERFQSDGLAILMFLGFVGWTVPYILTGVIGGGRALETFTDGTVPYWVGGLAVTLVVAYYTWAGGMKATAWTNTAQTALFMAFLLLIVLLVPSAAGGTERIIGTLQREQPELLVRSWEGPFSLGATVSQLILFSFIIFAFPFVWVRMISARSSKDLRISGIAYPIALVATWAPAILLGLWGAAVIRGLAGGEADSIIFMMTAQLLPTWVAAFGLVALLAIVMSSMDAQILTLSNMLSRDIVGHYRSTTSPTEQVRFARAFVLVLLALTYGVSLLDMPGIFDVAQFAFTGFAVFYPLLIAGIFWRRATKWGAIASLVVGQTIAISGYLEWYPVVGGLQPVFWGVTLGALSLVVVSLLTPRQDAAADRFHSVWNEVRHGKPQPASDQGK</sequence>
<evidence type="ECO:0000256" key="12">
    <source>
        <dbReference type="ARBA" id="ARBA00033708"/>
    </source>
</evidence>
<keyword evidence="5 14" id="KW-0812">Transmembrane</keyword>
<keyword evidence="8" id="KW-0915">Sodium</keyword>
<organism evidence="15 16">
    <name type="scientific">Haloechinothrix alba</name>
    <dbReference type="NCBI Taxonomy" id="664784"/>
    <lineage>
        <taxon>Bacteria</taxon>
        <taxon>Bacillati</taxon>
        <taxon>Actinomycetota</taxon>
        <taxon>Actinomycetes</taxon>
        <taxon>Pseudonocardiales</taxon>
        <taxon>Pseudonocardiaceae</taxon>
        <taxon>Haloechinothrix</taxon>
    </lineage>
</organism>
<evidence type="ECO:0000256" key="4">
    <source>
        <dbReference type="ARBA" id="ARBA00022475"/>
    </source>
</evidence>
<dbReference type="EMBL" id="FZNW01000017">
    <property type="protein sequence ID" value="SNR75166.1"/>
    <property type="molecule type" value="Genomic_DNA"/>
</dbReference>
<evidence type="ECO:0000256" key="10">
    <source>
        <dbReference type="ARBA" id="ARBA00023136"/>
    </source>
</evidence>
<dbReference type="InterPro" id="IPR038377">
    <property type="entry name" value="Na/Glc_symporter_sf"/>
</dbReference>
<feature type="transmembrane region" description="Helical" evidence="14">
    <location>
        <begin position="370"/>
        <end position="390"/>
    </location>
</feature>
<dbReference type="GO" id="GO:0015193">
    <property type="term" value="F:L-proline transmembrane transporter activity"/>
    <property type="evidence" value="ECO:0007669"/>
    <property type="project" value="TreeGrafter"/>
</dbReference>
<feature type="transmembrane region" description="Helical" evidence="14">
    <location>
        <begin position="279"/>
        <end position="302"/>
    </location>
</feature>
<dbReference type="Gene3D" id="1.20.1730.10">
    <property type="entry name" value="Sodium/glucose cotransporter"/>
    <property type="match status" value="1"/>
</dbReference>
<dbReference type="AlphaFoldDB" id="A0A238YV62"/>